<feature type="chain" id="PRO_5045456853" description="DUF1080 domain-containing protein" evidence="1">
    <location>
        <begin position="26"/>
        <end position="222"/>
    </location>
</feature>
<feature type="signal peptide" evidence="1">
    <location>
        <begin position="1"/>
        <end position="25"/>
    </location>
</feature>
<keyword evidence="1" id="KW-0732">Signal</keyword>
<accession>A0ABW0IBQ4</accession>
<evidence type="ECO:0000256" key="1">
    <source>
        <dbReference type="SAM" id="SignalP"/>
    </source>
</evidence>
<evidence type="ECO:0008006" key="4">
    <source>
        <dbReference type="Google" id="ProtNLM"/>
    </source>
</evidence>
<evidence type="ECO:0000313" key="3">
    <source>
        <dbReference type="Proteomes" id="UP001596106"/>
    </source>
</evidence>
<proteinExistence type="predicted"/>
<comment type="caution">
    <text evidence="2">The sequence shown here is derived from an EMBL/GenBank/DDBJ whole genome shotgun (WGS) entry which is preliminary data.</text>
</comment>
<keyword evidence="3" id="KW-1185">Reference proteome</keyword>
<evidence type="ECO:0000313" key="2">
    <source>
        <dbReference type="EMBL" id="MFC5408757.1"/>
    </source>
</evidence>
<dbReference type="RefSeq" id="WP_379841942.1">
    <property type="nucleotide sequence ID" value="NZ_JBHSMA010000001.1"/>
</dbReference>
<name>A0ABW0IBQ4_9BACT</name>
<organism evidence="2 3">
    <name type="scientific">Larkinella bovis</name>
    <dbReference type="NCBI Taxonomy" id="683041"/>
    <lineage>
        <taxon>Bacteria</taxon>
        <taxon>Pseudomonadati</taxon>
        <taxon>Bacteroidota</taxon>
        <taxon>Cytophagia</taxon>
        <taxon>Cytophagales</taxon>
        <taxon>Spirosomataceae</taxon>
        <taxon>Larkinella</taxon>
    </lineage>
</organism>
<gene>
    <name evidence="2" type="ORF">ACFPMF_05530</name>
</gene>
<dbReference type="Gene3D" id="2.60.120.560">
    <property type="entry name" value="Exo-inulinase, domain 1"/>
    <property type="match status" value="1"/>
</dbReference>
<dbReference type="Proteomes" id="UP001596106">
    <property type="component" value="Unassembled WGS sequence"/>
</dbReference>
<protein>
    <recommendedName>
        <fullName evidence="4">DUF1080 domain-containing protein</fullName>
    </recommendedName>
</protein>
<reference evidence="3" key="1">
    <citation type="journal article" date="2019" name="Int. J. Syst. Evol. Microbiol.">
        <title>The Global Catalogue of Microorganisms (GCM) 10K type strain sequencing project: providing services to taxonomists for standard genome sequencing and annotation.</title>
        <authorList>
            <consortium name="The Broad Institute Genomics Platform"/>
            <consortium name="The Broad Institute Genome Sequencing Center for Infectious Disease"/>
            <person name="Wu L."/>
            <person name="Ma J."/>
        </authorList>
    </citation>
    <scope>NUCLEOTIDE SEQUENCE [LARGE SCALE GENOMIC DNA]</scope>
    <source>
        <strain evidence="3">CCUG 55250</strain>
    </source>
</reference>
<dbReference type="EMBL" id="JBHSMA010000001">
    <property type="protein sequence ID" value="MFC5408757.1"/>
    <property type="molecule type" value="Genomic_DNA"/>
</dbReference>
<sequence length="222" mass="25027">MNVLKKRTVLVMTVLSLLTIHVASAQKTRTFNLARLAQQNGLRLENRKLQTLIDGGVRLTDAGKSGAGVAWVENLTFSEGAIEVDIRGKDAFQQSFVGVAFYGSGGQTYDAIYFRPFNFRAEEPVRRRHAVQYISMPDYDWPRLRKDFPDQYENAINPQLDPTGWFHVRIVVDKELIQVFVDHNLSPSLRVKKLTGRQTGQVGLWVGTGSDGDFANLKITTR</sequence>